<organism evidence="2 3">
    <name type="scientific">Xanthobacter tagetidis</name>
    <dbReference type="NCBI Taxonomy" id="60216"/>
    <lineage>
        <taxon>Bacteria</taxon>
        <taxon>Pseudomonadati</taxon>
        <taxon>Pseudomonadota</taxon>
        <taxon>Alphaproteobacteria</taxon>
        <taxon>Hyphomicrobiales</taxon>
        <taxon>Xanthobacteraceae</taxon>
        <taxon>Xanthobacter</taxon>
    </lineage>
</organism>
<name>A0A3L7AL75_9HYPH</name>
<evidence type="ECO:0000313" key="3">
    <source>
        <dbReference type="Proteomes" id="UP000269692"/>
    </source>
</evidence>
<protein>
    <recommendedName>
        <fullName evidence="4">Outer membrane protein beta-barrel domain-containing protein</fullName>
    </recommendedName>
</protein>
<keyword evidence="3" id="KW-1185">Reference proteome</keyword>
<accession>A0A3L7AL75</accession>
<dbReference type="Proteomes" id="UP000269692">
    <property type="component" value="Unassembled WGS sequence"/>
</dbReference>
<keyword evidence="1" id="KW-0732">Signal</keyword>
<feature type="signal peptide" evidence="1">
    <location>
        <begin position="1"/>
        <end position="29"/>
    </location>
</feature>
<comment type="caution">
    <text evidence="2">The sequence shown here is derived from an EMBL/GenBank/DDBJ whole genome shotgun (WGS) entry which is preliminary data.</text>
</comment>
<feature type="chain" id="PRO_5018178889" description="Outer membrane protein beta-barrel domain-containing protein" evidence="1">
    <location>
        <begin position="30"/>
        <end position="272"/>
    </location>
</feature>
<dbReference type="SUPFAM" id="SSF56925">
    <property type="entry name" value="OMPA-like"/>
    <property type="match status" value="1"/>
</dbReference>
<dbReference type="RefSeq" id="WP_121622075.1">
    <property type="nucleotide sequence ID" value="NZ_JACIIW010000003.1"/>
</dbReference>
<evidence type="ECO:0008006" key="4">
    <source>
        <dbReference type="Google" id="ProtNLM"/>
    </source>
</evidence>
<dbReference type="OrthoDB" id="6555107at2"/>
<evidence type="ECO:0000313" key="2">
    <source>
        <dbReference type="EMBL" id="RLP81223.1"/>
    </source>
</evidence>
<dbReference type="AlphaFoldDB" id="A0A3L7AL75"/>
<sequence>MGWGRGSPRQGFFAAALLAAAAVAPPAHAADLTPPPAPAAPASGWEFQATFYGWATSLTGDIGARDLPAIPVNVSFGDIVGHLDGALMGDFLAKNGDWTLLADVFWSKLSADKTVGFAGPQLDFSQRLLVMQGIAGYRLPVGPDNFDLSATAGFRYQRLSVDTTLTPAGLPFGLSSSDVKDWLDPVFGLMLQYQFNERWFLNAIADVGGFGLGSKLTSQGFVAVGYNWNKSWSTAIGYRALYTDYESITGPRQNFRYTTTMHGPMFSIGYHF</sequence>
<proteinExistence type="predicted"/>
<evidence type="ECO:0000256" key="1">
    <source>
        <dbReference type="SAM" id="SignalP"/>
    </source>
</evidence>
<gene>
    <name evidence="2" type="ORF">D9R14_04355</name>
</gene>
<dbReference type="EMBL" id="RCTF01000002">
    <property type="protein sequence ID" value="RLP81223.1"/>
    <property type="molecule type" value="Genomic_DNA"/>
</dbReference>
<reference evidence="2 3" key="1">
    <citation type="submission" date="2018-10" db="EMBL/GenBank/DDBJ databases">
        <title>Xanthobacter tagetidis genome sequencing and assembly.</title>
        <authorList>
            <person name="Maclea K.S."/>
            <person name="Goen A.E."/>
            <person name="Fatima S.A."/>
        </authorList>
    </citation>
    <scope>NUCLEOTIDE SEQUENCE [LARGE SCALE GENOMIC DNA]</scope>
    <source>
        <strain evidence="2 3">ATCC 700314</strain>
    </source>
</reference>
<dbReference type="InterPro" id="IPR011250">
    <property type="entry name" value="OMP/PagP_B-barrel"/>
</dbReference>